<dbReference type="RefSeq" id="WP_013094183.1">
    <property type="nucleotide sequence ID" value="NC_014119.1"/>
</dbReference>
<dbReference type="EMBL" id="CP002015">
    <property type="protein sequence ID" value="ADG20396.1"/>
    <property type="molecule type" value="Genomic_DNA"/>
</dbReference>
<dbReference type="AlphaFoldDB" id="D5WMF0"/>
<dbReference type="Pfam" id="PF10876">
    <property type="entry name" value="Phage_TAC_9"/>
    <property type="match status" value="1"/>
</dbReference>
<organism evidence="1 2">
    <name type="scientific">Paraburkholderia atlantica</name>
    <dbReference type="NCBI Taxonomy" id="2654982"/>
    <lineage>
        <taxon>Bacteria</taxon>
        <taxon>Pseudomonadati</taxon>
        <taxon>Pseudomonadota</taxon>
        <taxon>Betaproteobacteria</taxon>
        <taxon>Burkholderiales</taxon>
        <taxon>Burkholderiaceae</taxon>
        <taxon>Paraburkholderia</taxon>
    </lineage>
</organism>
<reference evidence="2" key="1">
    <citation type="submission" date="2010-04" db="EMBL/GenBank/DDBJ databases">
        <title>Complete sequence of chromosome 3 of Burkholderia sp. CCGE1002.</title>
        <authorList>
            <consortium name="US DOE Joint Genome Institute"/>
            <person name="Lucas S."/>
            <person name="Copeland A."/>
            <person name="Lapidus A."/>
            <person name="Cheng J.-F."/>
            <person name="Bruce D."/>
            <person name="Goodwin L."/>
            <person name="Pitluck S."/>
            <person name="Chertkov O."/>
            <person name="Detter J.C."/>
            <person name="Han C."/>
            <person name="Tapia R."/>
            <person name="Land M."/>
            <person name="Hauser L."/>
            <person name="Kyrpides N."/>
            <person name="Ovchinnikova G."/>
            <person name="Martinez-Romero E."/>
            <person name="Hernandez M.A.R."/>
            <person name="Tiedje J.M."/>
            <person name="Woyke T."/>
        </authorList>
    </citation>
    <scope>NUCLEOTIDE SEQUENCE [LARGE SCALE GENOMIC DNA]</scope>
    <source>
        <strain evidence="2">CCGE1002</strain>
    </source>
</reference>
<proteinExistence type="predicted"/>
<gene>
    <name evidence="1" type="ordered locus">BC1002_6555</name>
</gene>
<dbReference type="STRING" id="640511.BC1002_6555"/>
<reference evidence="1 2" key="2">
    <citation type="journal article" date="2012" name="J. Bacteriol.">
        <title>Genome Sequences of Burkholderia sp. Strains CCGE1002 and H160, Isolated from Legume Nodules in Mexico and Brazil.</title>
        <authorList>
            <person name="Ormeno-Orrillo E."/>
            <person name="Rogel M.A."/>
            <person name="Chueire L.M."/>
            <person name="Tiedje J.M."/>
            <person name="Martinez-Romero E."/>
            <person name="Hungria M."/>
        </authorList>
    </citation>
    <scope>NUCLEOTIDE SEQUENCE [LARGE SCALE GENOMIC DNA]</scope>
    <source>
        <strain evidence="1 2">CCGE1002</strain>
    </source>
</reference>
<protein>
    <submittedName>
        <fullName evidence="1">Uncharacterized protein</fullName>
    </submittedName>
</protein>
<dbReference type="HOGENOM" id="CLU_1834403_0_0_4"/>
<dbReference type="GeneID" id="301097622"/>
<dbReference type="KEGG" id="bge:BC1002_6555"/>
<sequence>MEKEYRIDMDGVLYVMTPADAESAWAALKSAGALLQGMQAGGFGNVDDVDTTAIATACISTILSNLGRPEVARLEAIVWSATAASVNGAKPYRVRDKFKEHFNEYRRHLLPVLMAGIKYQYADFFGASAFSSLFRNLMARFQAGKTTELTGSSGDPSLGDSAV</sequence>
<dbReference type="InterPro" id="IPR020351">
    <property type="entry name" value="Phage_TAC_9"/>
</dbReference>
<dbReference type="eggNOG" id="ENOG503369R">
    <property type="taxonomic scope" value="Bacteria"/>
</dbReference>
<name>D5WMF0_PARAM</name>
<evidence type="ECO:0000313" key="2">
    <source>
        <dbReference type="Proteomes" id="UP000002190"/>
    </source>
</evidence>
<evidence type="ECO:0000313" key="1">
    <source>
        <dbReference type="EMBL" id="ADG20396.1"/>
    </source>
</evidence>
<accession>D5WMF0</accession>
<dbReference type="Proteomes" id="UP000002190">
    <property type="component" value="Chromosome 3"/>
</dbReference>